<evidence type="ECO:0000256" key="8">
    <source>
        <dbReference type="ARBA" id="ARBA00023054"/>
    </source>
</evidence>
<feature type="compositionally biased region" description="Low complexity" evidence="13">
    <location>
        <begin position="1068"/>
        <end position="1082"/>
    </location>
</feature>
<dbReference type="SUPFAM" id="SSF50156">
    <property type="entry name" value="PDZ domain-like"/>
    <property type="match status" value="1"/>
</dbReference>
<evidence type="ECO:0000256" key="1">
    <source>
        <dbReference type="ARBA" id="ARBA00004245"/>
    </source>
</evidence>
<sequence length="1404" mass="156996">MVSPETRIPLRRGVEGAFSLTMMKTEGKAERTLRSASPHRNAYKSDFHAIKCSFDGINNPDNASSKTGLHQKLGTSSSGGGNDPHSRGRAATYGNRVHKIKSMFLQMGSSSSTTPCESSSPADTKLISRATAAEYGPSPGSPSFLIVQKNNLNTSVSPCSSPVDSLSVPSATDKVIRSSDEADLDKVALAEKFSETRKLFERNIKQRSSVDRYSPSKCERSEDKRRRGSASDCSNVVDHFSFNTEASLPVALEKVENQGNEELKQQHPNSGSKFSFLNAGPISRRLESFLGDSDTEESKEISKNDSPSNHDPLRGQQSLNASAVAEGCPENSAFPKMPGTRRDQSSKALGKDKREQLVLERSPWDTGSVPGQEAQQRSDSVSPTEKTCTELVAQSETSGHENDHIVQEDQMLIRQVQQGKRSDYALEVIEEFMDGSKTEEERDGLSIRDDPVTQVGEVLEKEEGPEEEEQVLEKQSEDFSAFGIENAAFDDDRDTEPENQEPEGNGILEGEDEYMYDSEYEEFPGLSEEEDPDPDRKVKFSTAPIKMLLNNILADLFDGFDYAVKLENGGQVFSTYSNEDYDRRNEEVDPVAASAEYELEKRVEKMEVFPVEIEKGDRGLGISIIGMGVGADQGLEKLGIFVKTITDGGAAQRDGRIQVNDQIVEVDGISLVGVTQFFAATVLKNTKGTVRFLIGREKPGAESEVARLISETLEQERCLYEQHYVHDDTEQDDDYDEEEEDTYESHLHGKSVEVFDLPENEDIGLLLDMDSAQSLLKFKELQLKHAVTVAEVNQLKEKLKIVEAEKNEWKFNRAQLQQNLDESKEKIKKLETYWLEAQNLCKTVNEHLKETQEQCDALEKKYSKAKKLLKDYQQKETEYMKKEEDHSRLLEERDQKYAEQLKIYQEKISELESKLKVYEKMPYVFEGGSSLEDGCQSPNHSNEQAKTKEGYGKETKSIEERINSLDTLISDFDACVGDTPRLDTSAHKAKAQLALKVKRQPPSRSKLKESLGTGQETANLQDEDSEDNVINREPSTMYLTKTLETSEKLPLPDTDRKCEKPEKRESTESPLESSPSASTHSSPVHKPNNENSTTPLSPPPEEMTPSSPQGYLKNVKQRETKGKGKEAKAEEKKNEDRTVETNEGTSSGKSKRRFPDFGGLRKSGGKGKKQEKENLRGSLDSRGSRELLDDSGNNLSASDSDSPVPTCMPFSWFGDSHKEPPISSSSLHVTQSGQDGCEHGQEKNRSKSRIVIDDTYHSKPSCELSGLVTEPNLSGRSHTLTFSSNEALDDEFATTGKQNQWHSRPISEWTTQQVCHWLMGMNMEQYIAEFTAMNVDGQQLMQLDSEKLKALGVSSQNDRSTIKKKIKDIRKTQEKLEKQKEKVQKKEREVRKTGRVVATLESSC</sequence>
<feature type="compositionally biased region" description="Basic and acidic residues" evidence="13">
    <location>
        <begin position="1116"/>
        <end position="1140"/>
    </location>
</feature>
<evidence type="ECO:0000256" key="10">
    <source>
        <dbReference type="ARBA" id="ARBA00023212"/>
    </source>
</evidence>
<keyword evidence="4" id="KW-0597">Phosphoprotein</keyword>
<dbReference type="InterPro" id="IPR043446">
    <property type="entry name" value="Neurabin-like"/>
</dbReference>
<keyword evidence="5" id="KW-0221">Differentiation</keyword>
<feature type="compositionally biased region" description="Acidic residues" evidence="13">
    <location>
        <begin position="488"/>
        <end position="501"/>
    </location>
</feature>
<feature type="domain" description="PDZ" evidence="15">
    <location>
        <begin position="610"/>
        <end position="698"/>
    </location>
</feature>
<reference evidence="16" key="1">
    <citation type="submission" date="2019-10" db="EMBL/GenBank/DDBJ databases">
        <authorList>
            <person name="Soares A.E.R."/>
            <person name="Aleixo A."/>
            <person name="Schneider P."/>
            <person name="Miyaki C.Y."/>
            <person name="Schneider M.P."/>
            <person name="Mello C."/>
            <person name="Vasconcelos A.T.R."/>
        </authorList>
    </citation>
    <scope>NUCLEOTIDE SEQUENCE</scope>
    <source>
        <tissue evidence="16">Muscle</tissue>
    </source>
</reference>
<protein>
    <submittedName>
        <fullName evidence="16">Neurabin-1-like isoform X1</fullName>
    </submittedName>
</protein>
<dbReference type="EMBL" id="WHWB01033936">
    <property type="protein sequence ID" value="KAJ7415558.1"/>
    <property type="molecule type" value="Genomic_DNA"/>
</dbReference>
<keyword evidence="6" id="KW-0524">Neurogenesis</keyword>
<evidence type="ECO:0000259" key="15">
    <source>
        <dbReference type="PROSITE" id="PS50106"/>
    </source>
</evidence>
<gene>
    <name evidence="16" type="ORF">WISP_77498</name>
</gene>
<feature type="compositionally biased region" description="Polar residues" evidence="13">
    <location>
        <begin position="63"/>
        <end position="76"/>
    </location>
</feature>
<keyword evidence="10" id="KW-0206">Cytoskeleton</keyword>
<evidence type="ECO:0000256" key="11">
    <source>
        <dbReference type="ARBA" id="ARBA00034103"/>
    </source>
</evidence>
<feature type="compositionally biased region" description="Basic and acidic residues" evidence="13">
    <location>
        <begin position="943"/>
        <end position="956"/>
    </location>
</feature>
<dbReference type="CDD" id="cd06790">
    <property type="entry name" value="PDZ_neurabin-like"/>
    <property type="match status" value="1"/>
</dbReference>
<feature type="region of interest" description="Disordered" evidence="13">
    <location>
        <begin position="488"/>
        <end position="514"/>
    </location>
</feature>
<dbReference type="SMART" id="SM00454">
    <property type="entry name" value="SAM"/>
    <property type="match status" value="1"/>
</dbReference>
<dbReference type="InterPro" id="IPR013761">
    <property type="entry name" value="SAM/pointed_sf"/>
</dbReference>
<dbReference type="PROSITE" id="PS50106">
    <property type="entry name" value="PDZ"/>
    <property type="match status" value="1"/>
</dbReference>
<feature type="compositionally biased region" description="Basic and acidic residues" evidence="13">
    <location>
        <begin position="1236"/>
        <end position="1246"/>
    </location>
</feature>
<feature type="region of interest" description="Disordered" evidence="13">
    <location>
        <begin position="932"/>
        <end position="956"/>
    </location>
</feature>
<feature type="domain" description="SAM" evidence="14">
    <location>
        <begin position="1309"/>
        <end position="1372"/>
    </location>
</feature>
<evidence type="ECO:0000256" key="12">
    <source>
        <dbReference type="SAM" id="Coils"/>
    </source>
</evidence>
<keyword evidence="3" id="KW-0963">Cytoplasm</keyword>
<dbReference type="PANTHER" id="PTHR16154">
    <property type="entry name" value="NEURABIN"/>
    <property type="match status" value="1"/>
</dbReference>
<dbReference type="Pfam" id="PF07647">
    <property type="entry name" value="SAM_2"/>
    <property type="match status" value="1"/>
</dbReference>
<feature type="region of interest" description="Disordered" evidence="13">
    <location>
        <begin position="210"/>
        <end position="232"/>
    </location>
</feature>
<proteinExistence type="predicted"/>
<dbReference type="InterPro" id="IPR040645">
    <property type="entry name" value="Neurabin-1/2_PDZ"/>
</dbReference>
<dbReference type="Pfam" id="PF17817">
    <property type="entry name" value="PDZ_5"/>
    <property type="match status" value="1"/>
</dbReference>
<feature type="compositionally biased region" description="Polar residues" evidence="13">
    <location>
        <begin position="373"/>
        <end position="397"/>
    </location>
</feature>
<dbReference type="PROSITE" id="PS50105">
    <property type="entry name" value="SAM_DOMAIN"/>
    <property type="match status" value="1"/>
</dbReference>
<evidence type="ECO:0000256" key="4">
    <source>
        <dbReference type="ARBA" id="ARBA00022553"/>
    </source>
</evidence>
<comment type="caution">
    <text evidence="16">The sequence shown here is derived from an EMBL/GenBank/DDBJ whole genome shotgun (WGS) entry which is preliminary data.</text>
</comment>
<accession>A0ABQ9DBI3</accession>
<dbReference type="PANTHER" id="PTHR16154:SF26">
    <property type="entry name" value="PROTEIN PHOSPHATASE 1 REGULATORY SUBUNIT 9 LIKE"/>
    <property type="match status" value="1"/>
</dbReference>
<dbReference type="Proteomes" id="UP001145742">
    <property type="component" value="Unassembled WGS sequence"/>
</dbReference>
<feature type="compositionally biased region" description="Basic and acidic residues" evidence="13">
    <location>
        <begin position="1373"/>
        <end position="1392"/>
    </location>
</feature>
<keyword evidence="8 12" id="KW-0175">Coiled coil</keyword>
<feature type="compositionally biased region" description="Polar residues" evidence="13">
    <location>
        <begin position="1191"/>
        <end position="1203"/>
    </location>
</feature>
<feature type="region of interest" description="Disordered" evidence="13">
    <location>
        <begin position="1373"/>
        <end position="1394"/>
    </location>
</feature>
<feature type="compositionally biased region" description="Polar residues" evidence="13">
    <location>
        <begin position="1033"/>
        <end position="1043"/>
    </location>
</feature>
<evidence type="ECO:0000256" key="3">
    <source>
        <dbReference type="ARBA" id="ARBA00022490"/>
    </source>
</evidence>
<feature type="compositionally biased region" description="Polar residues" evidence="13">
    <location>
        <begin position="304"/>
        <end position="321"/>
    </location>
</feature>
<dbReference type="Pfam" id="PF00595">
    <property type="entry name" value="PDZ"/>
    <property type="match status" value="1"/>
</dbReference>
<feature type="region of interest" description="Disordered" evidence="13">
    <location>
        <begin position="288"/>
        <end position="408"/>
    </location>
</feature>
<dbReference type="Gene3D" id="1.10.150.50">
    <property type="entry name" value="Transcription Factor, Ets-1"/>
    <property type="match status" value="1"/>
</dbReference>
<organism evidence="16 17">
    <name type="scientific">Willisornis vidua</name>
    <name type="common">Xingu scale-backed antbird</name>
    <dbReference type="NCBI Taxonomy" id="1566151"/>
    <lineage>
        <taxon>Eukaryota</taxon>
        <taxon>Metazoa</taxon>
        <taxon>Chordata</taxon>
        <taxon>Craniata</taxon>
        <taxon>Vertebrata</taxon>
        <taxon>Euteleostomi</taxon>
        <taxon>Archelosauria</taxon>
        <taxon>Archosauria</taxon>
        <taxon>Dinosauria</taxon>
        <taxon>Saurischia</taxon>
        <taxon>Theropoda</taxon>
        <taxon>Coelurosauria</taxon>
        <taxon>Aves</taxon>
        <taxon>Neognathae</taxon>
        <taxon>Neoaves</taxon>
        <taxon>Telluraves</taxon>
        <taxon>Australaves</taxon>
        <taxon>Passeriformes</taxon>
        <taxon>Thamnophilidae</taxon>
        <taxon>Willisornis</taxon>
    </lineage>
</organism>
<feature type="region of interest" description="Disordered" evidence="13">
    <location>
        <begin position="993"/>
        <end position="1246"/>
    </location>
</feature>
<keyword evidence="9" id="KW-0009">Actin-binding</keyword>
<evidence type="ECO:0000256" key="2">
    <source>
        <dbReference type="ARBA" id="ARBA00022473"/>
    </source>
</evidence>
<evidence type="ECO:0000259" key="14">
    <source>
        <dbReference type="PROSITE" id="PS50105"/>
    </source>
</evidence>
<feature type="compositionally biased region" description="Basic and acidic residues" evidence="13">
    <location>
        <begin position="340"/>
        <end position="358"/>
    </location>
</feature>
<evidence type="ECO:0000313" key="16">
    <source>
        <dbReference type="EMBL" id="KAJ7415558.1"/>
    </source>
</evidence>
<name>A0ABQ9DBI3_9PASS</name>
<keyword evidence="17" id="KW-1185">Reference proteome</keyword>
<dbReference type="InterPro" id="IPR036034">
    <property type="entry name" value="PDZ_sf"/>
</dbReference>
<evidence type="ECO:0000256" key="13">
    <source>
        <dbReference type="SAM" id="MobiDB-lite"/>
    </source>
</evidence>
<evidence type="ECO:0000256" key="9">
    <source>
        <dbReference type="ARBA" id="ARBA00023203"/>
    </source>
</evidence>
<evidence type="ECO:0000256" key="5">
    <source>
        <dbReference type="ARBA" id="ARBA00022782"/>
    </source>
</evidence>
<dbReference type="SUPFAM" id="SSF57997">
    <property type="entry name" value="Tropomyosin"/>
    <property type="match status" value="1"/>
</dbReference>
<feature type="region of interest" description="Disordered" evidence="13">
    <location>
        <begin position="63"/>
        <end position="90"/>
    </location>
</feature>
<feature type="compositionally biased region" description="Polar residues" evidence="13">
    <location>
        <begin position="1222"/>
        <end position="1234"/>
    </location>
</feature>
<dbReference type="SMART" id="SM00228">
    <property type="entry name" value="PDZ"/>
    <property type="match status" value="1"/>
</dbReference>
<dbReference type="SUPFAM" id="SSF47769">
    <property type="entry name" value="SAM/Pointed domain"/>
    <property type="match status" value="1"/>
</dbReference>
<feature type="compositionally biased region" description="Basic and acidic residues" evidence="13">
    <location>
        <begin position="398"/>
        <end position="407"/>
    </location>
</feature>
<dbReference type="InterPro" id="IPR001660">
    <property type="entry name" value="SAM"/>
</dbReference>
<evidence type="ECO:0000256" key="7">
    <source>
        <dbReference type="ARBA" id="ARBA00023018"/>
    </source>
</evidence>
<dbReference type="InterPro" id="IPR001478">
    <property type="entry name" value="PDZ"/>
</dbReference>
<feature type="compositionally biased region" description="Basic and acidic residues" evidence="13">
    <location>
        <begin position="1053"/>
        <end position="1067"/>
    </location>
</feature>
<keyword evidence="7" id="KW-0770">Synapse</keyword>
<dbReference type="CDD" id="cd09512">
    <property type="entry name" value="SAM_Neurabin-like"/>
    <property type="match status" value="1"/>
</dbReference>
<evidence type="ECO:0000256" key="6">
    <source>
        <dbReference type="ARBA" id="ARBA00022902"/>
    </source>
</evidence>
<comment type="subcellular location">
    <subcellularLocation>
        <location evidence="1">Cytoplasm</location>
        <location evidence="1">Cytoskeleton</location>
    </subcellularLocation>
    <subcellularLocation>
        <location evidence="11">Synapse</location>
    </subcellularLocation>
</comment>
<evidence type="ECO:0000313" key="17">
    <source>
        <dbReference type="Proteomes" id="UP001145742"/>
    </source>
</evidence>
<dbReference type="Gene3D" id="2.30.42.10">
    <property type="match status" value="1"/>
</dbReference>
<keyword evidence="2" id="KW-0217">Developmental protein</keyword>
<feature type="coiled-coil region" evidence="12">
    <location>
        <begin position="785"/>
        <end position="921"/>
    </location>
</feature>